<dbReference type="Gene3D" id="1.10.10.60">
    <property type="entry name" value="Homeodomain-like"/>
    <property type="match status" value="1"/>
</dbReference>
<dbReference type="PANTHER" id="PTHR45714">
    <property type="entry name" value="HOMEOBOX-LEUCINE ZIPPER PROTEIN HAT14"/>
    <property type="match status" value="1"/>
</dbReference>
<dbReference type="EMBL" id="PKPP01001505">
    <property type="protein sequence ID" value="PWA82150.1"/>
    <property type="molecule type" value="Genomic_DNA"/>
</dbReference>
<keyword evidence="7 8" id="KW-0539">Nucleus</keyword>
<feature type="DNA-binding region" description="Homeobox" evidence="8">
    <location>
        <begin position="166"/>
        <end position="225"/>
    </location>
</feature>
<evidence type="ECO:0000256" key="5">
    <source>
        <dbReference type="ARBA" id="ARBA00023155"/>
    </source>
</evidence>
<dbReference type="Pfam" id="PF00046">
    <property type="entry name" value="Homeodomain"/>
    <property type="match status" value="1"/>
</dbReference>
<dbReference type="SMART" id="SM00389">
    <property type="entry name" value="HOX"/>
    <property type="match status" value="1"/>
</dbReference>
<evidence type="ECO:0000256" key="7">
    <source>
        <dbReference type="ARBA" id="ARBA00023242"/>
    </source>
</evidence>
<keyword evidence="4 8" id="KW-0238">DNA-binding</keyword>
<comment type="similarity">
    <text evidence="2">Belongs to the HD-ZIP homeobox family. Class II subfamily.</text>
</comment>
<keyword evidence="3" id="KW-0805">Transcription regulation</keyword>
<accession>A0A2U1P8V0</accession>
<dbReference type="Pfam" id="PF02183">
    <property type="entry name" value="HALZ"/>
    <property type="match status" value="1"/>
</dbReference>
<dbReference type="InterPro" id="IPR017970">
    <property type="entry name" value="Homeobox_CS"/>
</dbReference>
<evidence type="ECO:0000256" key="1">
    <source>
        <dbReference type="ARBA" id="ARBA00004123"/>
    </source>
</evidence>
<dbReference type="OrthoDB" id="6159439at2759"/>
<comment type="subcellular location">
    <subcellularLocation>
        <location evidence="1 8 9">Nucleus</location>
    </subcellularLocation>
</comment>
<dbReference type="InterPro" id="IPR009057">
    <property type="entry name" value="Homeodomain-like_sf"/>
</dbReference>
<reference evidence="12 13" key="1">
    <citation type="journal article" date="2018" name="Mol. Plant">
        <title>The genome of Artemisia annua provides insight into the evolution of Asteraceae family and artemisinin biosynthesis.</title>
        <authorList>
            <person name="Shen Q."/>
            <person name="Zhang L."/>
            <person name="Liao Z."/>
            <person name="Wang S."/>
            <person name="Yan T."/>
            <person name="Shi P."/>
            <person name="Liu M."/>
            <person name="Fu X."/>
            <person name="Pan Q."/>
            <person name="Wang Y."/>
            <person name="Lv Z."/>
            <person name="Lu X."/>
            <person name="Zhang F."/>
            <person name="Jiang W."/>
            <person name="Ma Y."/>
            <person name="Chen M."/>
            <person name="Hao X."/>
            <person name="Li L."/>
            <person name="Tang Y."/>
            <person name="Lv G."/>
            <person name="Zhou Y."/>
            <person name="Sun X."/>
            <person name="Brodelius P.E."/>
            <person name="Rose J.K.C."/>
            <person name="Tang K."/>
        </authorList>
    </citation>
    <scope>NUCLEOTIDE SEQUENCE [LARGE SCALE GENOMIC DNA]</scope>
    <source>
        <strain evidence="13">cv. Huhao1</strain>
        <tissue evidence="12">Leaf</tissue>
    </source>
</reference>
<evidence type="ECO:0000256" key="2">
    <source>
        <dbReference type="ARBA" id="ARBA00006074"/>
    </source>
</evidence>
<feature type="region of interest" description="Disordered" evidence="10">
    <location>
        <begin position="287"/>
        <end position="315"/>
    </location>
</feature>
<evidence type="ECO:0000256" key="3">
    <source>
        <dbReference type="ARBA" id="ARBA00023015"/>
    </source>
</evidence>
<evidence type="ECO:0000256" key="8">
    <source>
        <dbReference type="PROSITE-ProRule" id="PRU00108"/>
    </source>
</evidence>
<dbReference type="PROSITE" id="PS50071">
    <property type="entry name" value="HOMEOBOX_2"/>
    <property type="match status" value="1"/>
</dbReference>
<evidence type="ECO:0000256" key="9">
    <source>
        <dbReference type="RuleBase" id="RU000682"/>
    </source>
</evidence>
<dbReference type="Proteomes" id="UP000245207">
    <property type="component" value="Unassembled WGS sequence"/>
</dbReference>
<keyword evidence="5 8" id="KW-0371">Homeobox</keyword>
<comment type="caution">
    <text evidence="12">The sequence shown here is derived from an EMBL/GenBank/DDBJ whole genome shotgun (WGS) entry which is preliminary data.</text>
</comment>
<sequence length="315" mass="36128">MTSINTTQCDYTYIIFFYTRIIQIKRYYSFLASLPKRISIELHNMVHEVTCMTSSYLSLGDHELPSNHVLNLHDQDQDQDQYQQSLENKYLVEVDQSLPSLTLGLGRDQDPVSLIRQASNSITSPVSSFSNSTSSKRERGGDIEEVEKVLLSKATNYIDHVELEGGERKKLRLTQEQSFVLEESFKQHNTLNPKQKQSLATHLNLRPRQVEVWFQNRRARTKLKQSEVNCALLKKCCETLTSDNMRLKKEIQQLKATTTTNVPSQFYMQFPADTHNMCPSCERIVSSSSNDGGGMAKRVLSRSPKSRSHPFSQLR</sequence>
<evidence type="ECO:0000256" key="6">
    <source>
        <dbReference type="ARBA" id="ARBA00023163"/>
    </source>
</evidence>
<feature type="domain" description="Homeobox" evidence="11">
    <location>
        <begin position="164"/>
        <end position="224"/>
    </location>
</feature>
<dbReference type="GO" id="GO:0005634">
    <property type="term" value="C:nucleus"/>
    <property type="evidence" value="ECO:0007669"/>
    <property type="project" value="UniProtKB-SubCell"/>
</dbReference>
<evidence type="ECO:0000256" key="10">
    <source>
        <dbReference type="SAM" id="MobiDB-lite"/>
    </source>
</evidence>
<gene>
    <name evidence="12" type="ORF">CTI12_AA155380</name>
</gene>
<evidence type="ECO:0000313" key="13">
    <source>
        <dbReference type="Proteomes" id="UP000245207"/>
    </source>
</evidence>
<protein>
    <submittedName>
        <fullName evidence="12">Homeobox, conserved site-containing protein</fullName>
    </submittedName>
</protein>
<keyword evidence="13" id="KW-1185">Reference proteome</keyword>
<keyword evidence="6" id="KW-0804">Transcription</keyword>
<dbReference type="PANTHER" id="PTHR45714:SF34">
    <property type="entry name" value="HOMEOBOX-LEUCINE ZIPPER PROTEIN HAT9"/>
    <property type="match status" value="1"/>
</dbReference>
<organism evidence="12 13">
    <name type="scientific">Artemisia annua</name>
    <name type="common">Sweet wormwood</name>
    <dbReference type="NCBI Taxonomy" id="35608"/>
    <lineage>
        <taxon>Eukaryota</taxon>
        <taxon>Viridiplantae</taxon>
        <taxon>Streptophyta</taxon>
        <taxon>Embryophyta</taxon>
        <taxon>Tracheophyta</taxon>
        <taxon>Spermatophyta</taxon>
        <taxon>Magnoliopsida</taxon>
        <taxon>eudicotyledons</taxon>
        <taxon>Gunneridae</taxon>
        <taxon>Pentapetalae</taxon>
        <taxon>asterids</taxon>
        <taxon>campanulids</taxon>
        <taxon>Asterales</taxon>
        <taxon>Asteraceae</taxon>
        <taxon>Asteroideae</taxon>
        <taxon>Anthemideae</taxon>
        <taxon>Artemisiinae</taxon>
        <taxon>Artemisia</taxon>
    </lineage>
</organism>
<dbReference type="InterPro" id="IPR003106">
    <property type="entry name" value="Leu_zip_homeo"/>
</dbReference>
<evidence type="ECO:0000313" key="12">
    <source>
        <dbReference type="EMBL" id="PWA82150.1"/>
    </source>
</evidence>
<dbReference type="CDD" id="cd00086">
    <property type="entry name" value="homeodomain"/>
    <property type="match status" value="1"/>
</dbReference>
<dbReference type="GO" id="GO:0000981">
    <property type="term" value="F:DNA-binding transcription factor activity, RNA polymerase II-specific"/>
    <property type="evidence" value="ECO:0007669"/>
    <property type="project" value="InterPro"/>
</dbReference>
<evidence type="ECO:0000256" key="4">
    <source>
        <dbReference type="ARBA" id="ARBA00023125"/>
    </source>
</evidence>
<proteinExistence type="inferred from homology"/>
<dbReference type="AlphaFoldDB" id="A0A2U1P8V0"/>
<evidence type="ECO:0000259" key="11">
    <source>
        <dbReference type="PROSITE" id="PS50071"/>
    </source>
</evidence>
<dbReference type="PROSITE" id="PS00027">
    <property type="entry name" value="HOMEOBOX_1"/>
    <property type="match status" value="1"/>
</dbReference>
<dbReference type="STRING" id="35608.A0A2U1P8V0"/>
<dbReference type="InterPro" id="IPR001356">
    <property type="entry name" value="HD"/>
</dbReference>
<dbReference type="SMART" id="SM00340">
    <property type="entry name" value="HALZ"/>
    <property type="match status" value="1"/>
</dbReference>
<name>A0A2U1P8V0_ARTAN</name>
<dbReference type="GO" id="GO:0043565">
    <property type="term" value="F:sequence-specific DNA binding"/>
    <property type="evidence" value="ECO:0007669"/>
    <property type="project" value="InterPro"/>
</dbReference>
<dbReference type="InterPro" id="IPR050762">
    <property type="entry name" value="HD-ZIP_Homeobox_LZ_Class_II"/>
</dbReference>
<dbReference type="SUPFAM" id="SSF46689">
    <property type="entry name" value="Homeodomain-like"/>
    <property type="match status" value="1"/>
</dbReference>
<dbReference type="FunFam" id="1.10.10.60:FF:000577">
    <property type="entry name" value="Homeobox-leucine zipper protein 18"/>
    <property type="match status" value="1"/>
</dbReference>